<dbReference type="Proteomes" id="UP000499080">
    <property type="component" value="Unassembled WGS sequence"/>
</dbReference>
<comment type="caution">
    <text evidence="1">The sequence shown here is derived from an EMBL/GenBank/DDBJ whole genome shotgun (WGS) entry which is preliminary data.</text>
</comment>
<evidence type="ECO:0000313" key="2">
    <source>
        <dbReference type="Proteomes" id="UP000499080"/>
    </source>
</evidence>
<keyword evidence="2" id="KW-1185">Reference proteome</keyword>
<reference evidence="1 2" key="1">
    <citation type="journal article" date="2019" name="Sci. Rep.">
        <title>Orb-weaving spider Araneus ventricosus genome elucidates the spidroin gene catalogue.</title>
        <authorList>
            <person name="Kono N."/>
            <person name="Nakamura H."/>
            <person name="Ohtoshi R."/>
            <person name="Moran D.A.P."/>
            <person name="Shinohara A."/>
            <person name="Yoshida Y."/>
            <person name="Fujiwara M."/>
            <person name="Mori M."/>
            <person name="Tomita M."/>
            <person name="Arakawa K."/>
        </authorList>
    </citation>
    <scope>NUCLEOTIDE SEQUENCE [LARGE SCALE GENOMIC DNA]</scope>
</reference>
<dbReference type="EMBL" id="BGPR01087676">
    <property type="protein sequence ID" value="GBM08127.1"/>
    <property type="molecule type" value="Genomic_DNA"/>
</dbReference>
<protein>
    <submittedName>
        <fullName evidence="1">Uncharacterized protein</fullName>
    </submittedName>
</protein>
<gene>
    <name evidence="1" type="ORF">AVEN_42002_1</name>
</gene>
<sequence length="123" mass="14010">MIDCHPKRICLQFFDYLASPPTASFPPQCLETLPFPVYLSSLQKFSNRGAIFSAIFASRCLAQLRVSVLVYSKKNIEQYATSGFRLNCFSQVREAEDIDFVLQLAEKFPLSVRGFVFQSCFAF</sequence>
<dbReference type="AlphaFoldDB" id="A0A4Y2CWA3"/>
<name>A0A4Y2CWA3_ARAVE</name>
<organism evidence="1 2">
    <name type="scientific">Araneus ventricosus</name>
    <name type="common">Orbweaver spider</name>
    <name type="synonym">Epeira ventricosa</name>
    <dbReference type="NCBI Taxonomy" id="182803"/>
    <lineage>
        <taxon>Eukaryota</taxon>
        <taxon>Metazoa</taxon>
        <taxon>Ecdysozoa</taxon>
        <taxon>Arthropoda</taxon>
        <taxon>Chelicerata</taxon>
        <taxon>Arachnida</taxon>
        <taxon>Araneae</taxon>
        <taxon>Araneomorphae</taxon>
        <taxon>Entelegynae</taxon>
        <taxon>Araneoidea</taxon>
        <taxon>Araneidae</taxon>
        <taxon>Araneus</taxon>
    </lineage>
</organism>
<accession>A0A4Y2CWA3</accession>
<proteinExistence type="predicted"/>
<evidence type="ECO:0000313" key="1">
    <source>
        <dbReference type="EMBL" id="GBM08127.1"/>
    </source>
</evidence>